<dbReference type="Proteomes" id="UP000886700">
    <property type="component" value="Unplaced"/>
</dbReference>
<gene>
    <name evidence="4" type="primary">CUNH11orf16</name>
</gene>
<protein>
    <submittedName>
        <fullName evidence="4">Uncharacterized protein C11orf16 homolog</fullName>
    </submittedName>
</protein>
<dbReference type="GeneID" id="101841729"/>
<dbReference type="PANTHER" id="PTHR14343:SF3">
    <property type="entry name" value="SIMILAR TO PREDICTED GENE ICRFP703B1614Q5.5"/>
    <property type="match status" value="1"/>
</dbReference>
<evidence type="ECO:0000259" key="2">
    <source>
        <dbReference type="Pfam" id="PF15057"/>
    </source>
</evidence>
<proteinExistence type="predicted"/>
<feature type="compositionally biased region" description="Basic and acidic residues" evidence="1">
    <location>
        <begin position="408"/>
        <end position="417"/>
    </location>
</feature>
<dbReference type="InterPro" id="IPR032770">
    <property type="entry name" value="DUF4537"/>
</dbReference>
<dbReference type="PANTHER" id="PTHR14343">
    <property type="entry name" value="VWFA DOMAIN-CONTAINING PROTEIN"/>
    <property type="match status" value="1"/>
</dbReference>
<organism evidence="3 4">
    <name type="scientific">Mesocricetus auratus</name>
    <name type="common">Golden hamster</name>
    <dbReference type="NCBI Taxonomy" id="10036"/>
    <lineage>
        <taxon>Eukaryota</taxon>
        <taxon>Metazoa</taxon>
        <taxon>Chordata</taxon>
        <taxon>Craniata</taxon>
        <taxon>Vertebrata</taxon>
        <taxon>Euteleostomi</taxon>
        <taxon>Mammalia</taxon>
        <taxon>Eutheria</taxon>
        <taxon>Euarchontoglires</taxon>
        <taxon>Glires</taxon>
        <taxon>Rodentia</taxon>
        <taxon>Myomorpha</taxon>
        <taxon>Muroidea</taxon>
        <taxon>Cricetidae</taxon>
        <taxon>Cricetinae</taxon>
        <taxon>Mesocricetus</taxon>
    </lineage>
</organism>
<feature type="domain" description="DUF4537" evidence="2">
    <location>
        <begin position="86"/>
        <end position="224"/>
    </location>
</feature>
<dbReference type="KEGG" id="maua:101841729"/>
<feature type="region of interest" description="Disordered" evidence="1">
    <location>
        <begin position="366"/>
        <end position="417"/>
    </location>
</feature>
<dbReference type="eggNOG" id="ENOG502RXS8">
    <property type="taxonomic scope" value="Eukaryota"/>
</dbReference>
<keyword evidence="3" id="KW-1185">Reference proteome</keyword>
<evidence type="ECO:0000313" key="3">
    <source>
        <dbReference type="Proteomes" id="UP000886700"/>
    </source>
</evidence>
<evidence type="ECO:0000256" key="1">
    <source>
        <dbReference type="SAM" id="MobiDB-lite"/>
    </source>
</evidence>
<name>A0A1U7QNC9_MESAU</name>
<evidence type="ECO:0000313" key="4">
    <source>
        <dbReference type="RefSeq" id="XP_005075818.2"/>
    </source>
</evidence>
<dbReference type="CTD" id="103175088"/>
<sequence>MHPSSKPELRLPKYCSVATIRKAPDPDGAASPWDLPFTCPFARKAPWLPISCTLTRCASCHPCSRTADAPWQGLSWLGRVGDAAGPWVLARREPDGFYYLAQIKAAPELERRGALVVEFEAPLVTGLKLPAQQRRVVFPEDVIQFSPSVAHSLQPGDKVLAPLESEQQQFGPATVLLGLKKQKGQTASKEEEITVHFWNGKMAKVPLDRVRWVSLTVWKKAVERLQTPHTGEYHSPFIWVPHCSPLGPKTGSFTHRPCLDSSFSCSPGPSCARCQFLYQSCFCGCPLVGPSWWSLTRTSEVTTRKLPEPELEPTAQLLPLQSPKEEAVAAFRCNLSSFSEEENSESHLETGPPQRQMVSRAVNTDPILSEKSLQQRDPWQPEWRYWRRNGPEPPPGKPGTRRCHNKKKDKDNQQDRV</sequence>
<dbReference type="RefSeq" id="XP_005075818.2">
    <property type="nucleotide sequence ID" value="XM_005075761.4"/>
</dbReference>
<dbReference type="OrthoDB" id="6241467at2759"/>
<accession>A0A1U7QNC9</accession>
<dbReference type="Pfam" id="PF15057">
    <property type="entry name" value="DUF4537"/>
    <property type="match status" value="1"/>
</dbReference>
<dbReference type="AlphaFoldDB" id="A0A1U7QNC9"/>
<reference evidence="4" key="1">
    <citation type="submission" date="2025-08" db="UniProtKB">
        <authorList>
            <consortium name="RefSeq"/>
        </authorList>
    </citation>
    <scope>IDENTIFICATION</scope>
    <source>
        <tissue evidence="4">Liver</tissue>
    </source>
</reference>